<dbReference type="CTD" id="20238485"/>
<name>V4AMZ5_LOTGI</name>
<gene>
    <name evidence="2" type="ORF">LOTGIDRAFT_160733</name>
</gene>
<dbReference type="Gene3D" id="1.10.10.60">
    <property type="entry name" value="Homeodomain-like"/>
    <property type="match status" value="1"/>
</dbReference>
<evidence type="ECO:0000313" key="3">
    <source>
        <dbReference type="Proteomes" id="UP000030746"/>
    </source>
</evidence>
<feature type="compositionally biased region" description="Polar residues" evidence="1">
    <location>
        <begin position="239"/>
        <end position="260"/>
    </location>
</feature>
<dbReference type="HOGENOM" id="CLU_702634_0_0_1"/>
<reference evidence="2 3" key="1">
    <citation type="journal article" date="2013" name="Nature">
        <title>Insights into bilaterian evolution from three spiralian genomes.</title>
        <authorList>
            <person name="Simakov O."/>
            <person name="Marletaz F."/>
            <person name="Cho S.J."/>
            <person name="Edsinger-Gonzales E."/>
            <person name="Havlak P."/>
            <person name="Hellsten U."/>
            <person name="Kuo D.H."/>
            <person name="Larsson T."/>
            <person name="Lv J."/>
            <person name="Arendt D."/>
            <person name="Savage R."/>
            <person name="Osoegawa K."/>
            <person name="de Jong P."/>
            <person name="Grimwood J."/>
            <person name="Chapman J.A."/>
            <person name="Shapiro H."/>
            <person name="Aerts A."/>
            <person name="Otillar R.P."/>
            <person name="Terry A.Y."/>
            <person name="Boore J.L."/>
            <person name="Grigoriev I.V."/>
            <person name="Lindberg D.R."/>
            <person name="Seaver E.C."/>
            <person name="Weisblat D.A."/>
            <person name="Putnam N.H."/>
            <person name="Rokhsar D.S."/>
        </authorList>
    </citation>
    <scope>NUCLEOTIDE SEQUENCE [LARGE SCALE GENOMIC DNA]</scope>
</reference>
<dbReference type="EMBL" id="KB201701">
    <property type="protein sequence ID" value="ESO94981.1"/>
    <property type="molecule type" value="Genomic_DNA"/>
</dbReference>
<feature type="compositionally biased region" description="Basic and acidic residues" evidence="1">
    <location>
        <begin position="222"/>
        <end position="233"/>
    </location>
</feature>
<dbReference type="AlphaFoldDB" id="V4AMZ5"/>
<dbReference type="Proteomes" id="UP000030746">
    <property type="component" value="Unassembled WGS sequence"/>
</dbReference>
<evidence type="ECO:0000256" key="1">
    <source>
        <dbReference type="SAM" id="MobiDB-lite"/>
    </source>
</evidence>
<keyword evidence="3" id="KW-1185">Reference proteome</keyword>
<protein>
    <submittedName>
        <fullName evidence="2">Uncharacterized protein</fullName>
    </submittedName>
</protein>
<feature type="compositionally biased region" description="Polar residues" evidence="1">
    <location>
        <begin position="82"/>
        <end position="121"/>
    </location>
</feature>
<dbReference type="GeneID" id="20238485"/>
<feature type="region of interest" description="Disordered" evidence="1">
    <location>
        <begin position="77"/>
        <end position="260"/>
    </location>
</feature>
<accession>V4AMZ5</accession>
<dbReference type="KEGG" id="lgi:LOTGIDRAFT_160733"/>
<sequence length="403" mass="44873">MDIEEANKFINSLVKNLQVLCHGHVNFNNSIQVIGHLYLNVDSQTNIDYIVNEKVCKNDNSSTMFVSNSYHSEPKAKVNKIPETQQAPDKSNDLTSGHFNMANQRSTSHPQHNLNQTNDTFGPNRKKRIRPEKQYIIHPPKIFKPTVTEVSPLRQPSVRSPQSDFVDNDRNLFHKSNQPSTSATNSSYNTESVSQSRIHNSEPDEEENKPFQVIPSIDLEIDLSRVKAEPVDRGEDDGSTNFTSGVGTSEASTPNNDNNCDNSVLADDMCSDDYLIGLRDKTLGLYPTSLQQSSDLASSSSFNLSSSSTAVGSSSFYNSKNSPVTMMSAEQIEKIMGNSKKKTVISVKMKQDICRIKDNCPQITQSGIIKIVQKKYGIVIGQSTVATILQSKDRWMSLFDDSY</sequence>
<proteinExistence type="predicted"/>
<organism evidence="2 3">
    <name type="scientific">Lottia gigantea</name>
    <name type="common">Giant owl limpet</name>
    <dbReference type="NCBI Taxonomy" id="225164"/>
    <lineage>
        <taxon>Eukaryota</taxon>
        <taxon>Metazoa</taxon>
        <taxon>Spiralia</taxon>
        <taxon>Lophotrochozoa</taxon>
        <taxon>Mollusca</taxon>
        <taxon>Gastropoda</taxon>
        <taxon>Patellogastropoda</taxon>
        <taxon>Lottioidea</taxon>
        <taxon>Lottiidae</taxon>
        <taxon>Lottia</taxon>
    </lineage>
</organism>
<dbReference type="OrthoDB" id="6162283at2759"/>
<evidence type="ECO:0000313" key="2">
    <source>
        <dbReference type="EMBL" id="ESO94981.1"/>
    </source>
</evidence>
<dbReference type="RefSeq" id="XP_009054184.1">
    <property type="nucleotide sequence ID" value="XM_009055936.1"/>
</dbReference>
<feature type="compositionally biased region" description="Polar residues" evidence="1">
    <location>
        <begin position="174"/>
        <end position="198"/>
    </location>
</feature>